<evidence type="ECO:0000313" key="3">
    <source>
        <dbReference type="EMBL" id="SEA89331.1"/>
    </source>
</evidence>
<sequence length="195" mass="21902">MKTLTILLLAAAMLSACGQRKSPEQQTEKDSVKAMKESMDHVPSSTVNFITDAAITNIKEIRLGRLAKSKAADERIRRYGAMMEKDHSLANQQLDSIAKLTGVTMPTELTGEDKKTEETLFTIKYTDFDKTYIKEMIAGHKKTLAMFENAKNSKDTAISRFAESMIPTLNKHLDEALTILEDMRKQINKSNKSIQ</sequence>
<dbReference type="RefSeq" id="WP_089763679.1">
    <property type="nucleotide sequence ID" value="NZ_BKAT01000020.1"/>
</dbReference>
<evidence type="ECO:0000313" key="4">
    <source>
        <dbReference type="Proteomes" id="UP000199656"/>
    </source>
</evidence>
<name>A0A1H4EWG6_9BACT</name>
<dbReference type="PANTHER" id="PTHR38593:SF1">
    <property type="entry name" value="BLR2558 PROTEIN"/>
    <property type="match status" value="1"/>
</dbReference>
<dbReference type="PROSITE" id="PS51257">
    <property type="entry name" value="PROKAR_LIPOPROTEIN"/>
    <property type="match status" value="1"/>
</dbReference>
<dbReference type="Proteomes" id="UP000199656">
    <property type="component" value="Unassembled WGS sequence"/>
</dbReference>
<dbReference type="OrthoDB" id="883203at2"/>
<protein>
    <submittedName>
        <fullName evidence="3">Putative membrane protein</fullName>
    </submittedName>
</protein>
<dbReference type="Pfam" id="PF13628">
    <property type="entry name" value="DUF4142"/>
    <property type="match status" value="1"/>
</dbReference>
<accession>A0A1H4EWG6</accession>
<keyword evidence="1" id="KW-0732">Signal</keyword>
<feature type="signal peptide" evidence="1">
    <location>
        <begin position="1"/>
        <end position="18"/>
    </location>
</feature>
<evidence type="ECO:0000259" key="2">
    <source>
        <dbReference type="Pfam" id="PF13628"/>
    </source>
</evidence>
<evidence type="ECO:0000256" key="1">
    <source>
        <dbReference type="SAM" id="SignalP"/>
    </source>
</evidence>
<dbReference type="Gene3D" id="1.20.1260.10">
    <property type="match status" value="1"/>
</dbReference>
<dbReference type="InterPro" id="IPR012347">
    <property type="entry name" value="Ferritin-like"/>
</dbReference>
<keyword evidence="4" id="KW-1185">Reference proteome</keyword>
<dbReference type="InterPro" id="IPR025419">
    <property type="entry name" value="DUF4142"/>
</dbReference>
<organism evidence="3 4">
    <name type="scientific">Chitinophaga terrae</name>
    <name type="common">ex Kim and Jung 2007</name>
    <dbReference type="NCBI Taxonomy" id="408074"/>
    <lineage>
        <taxon>Bacteria</taxon>
        <taxon>Pseudomonadati</taxon>
        <taxon>Bacteroidota</taxon>
        <taxon>Chitinophagia</taxon>
        <taxon>Chitinophagales</taxon>
        <taxon>Chitinophagaceae</taxon>
        <taxon>Chitinophaga</taxon>
    </lineage>
</organism>
<feature type="chain" id="PRO_5011794005" evidence="1">
    <location>
        <begin position="19"/>
        <end position="195"/>
    </location>
</feature>
<dbReference type="PANTHER" id="PTHR38593">
    <property type="entry name" value="BLR2558 PROTEIN"/>
    <property type="match status" value="1"/>
</dbReference>
<dbReference type="AlphaFoldDB" id="A0A1H4EWG6"/>
<dbReference type="STRING" id="408074.SAMN05660909_03980"/>
<proteinExistence type="predicted"/>
<reference evidence="4" key="1">
    <citation type="submission" date="2016-10" db="EMBL/GenBank/DDBJ databases">
        <authorList>
            <person name="Varghese N."/>
            <person name="Submissions S."/>
        </authorList>
    </citation>
    <scope>NUCLEOTIDE SEQUENCE [LARGE SCALE GENOMIC DNA]</scope>
    <source>
        <strain evidence="4">DSM 23920</strain>
    </source>
</reference>
<dbReference type="EMBL" id="FNRL01000021">
    <property type="protein sequence ID" value="SEA89331.1"/>
    <property type="molecule type" value="Genomic_DNA"/>
</dbReference>
<gene>
    <name evidence="3" type="ORF">SAMN05660909_03980</name>
</gene>
<feature type="domain" description="DUF4142" evidence="2">
    <location>
        <begin position="46"/>
        <end position="177"/>
    </location>
</feature>